<dbReference type="PANTHER" id="PTHR45660:SF13">
    <property type="entry name" value="HISTONE-LYSINE N-METHYLTRANSFERASE SETMAR"/>
    <property type="match status" value="1"/>
</dbReference>
<dbReference type="PROSITE" id="PS50868">
    <property type="entry name" value="POST_SET"/>
    <property type="match status" value="1"/>
</dbReference>
<dbReference type="OMA" id="SISESWV"/>
<evidence type="ECO:0000259" key="11">
    <source>
        <dbReference type="PROSITE" id="PS50867"/>
    </source>
</evidence>
<keyword evidence="2" id="KW-0158">Chromosome</keyword>
<dbReference type="InterPro" id="IPR036987">
    <property type="entry name" value="SRA-YDG_sf"/>
</dbReference>
<dbReference type="InterPro" id="IPR025794">
    <property type="entry name" value="H3-K9-MeTrfase_plant"/>
</dbReference>
<evidence type="ECO:0000256" key="9">
    <source>
        <dbReference type="SAM" id="MobiDB-lite"/>
    </source>
</evidence>
<evidence type="ECO:0000259" key="10">
    <source>
        <dbReference type="PROSITE" id="PS50280"/>
    </source>
</evidence>
<dbReference type="Pfam" id="PF00856">
    <property type="entry name" value="SET"/>
    <property type="match status" value="1"/>
</dbReference>
<dbReference type="SMART" id="SM00317">
    <property type="entry name" value="SET"/>
    <property type="match status" value="1"/>
</dbReference>
<dbReference type="Pfam" id="PF05033">
    <property type="entry name" value="Pre-SET"/>
    <property type="match status" value="1"/>
</dbReference>
<dbReference type="EMBL" id="CM007382">
    <property type="protein sequence ID" value="ONK78111.1"/>
    <property type="molecule type" value="Genomic_DNA"/>
</dbReference>
<proteinExistence type="predicted"/>
<dbReference type="PROSITE" id="PS50867">
    <property type="entry name" value="PRE_SET"/>
    <property type="match status" value="1"/>
</dbReference>
<keyword evidence="3" id="KW-0489">Methyltransferase</keyword>
<dbReference type="OrthoDB" id="5792673at2759"/>
<comment type="subcellular location">
    <subcellularLocation>
        <location evidence="1">Chromosome</location>
    </subcellularLocation>
    <subcellularLocation>
        <location evidence="8">Nucleus</location>
    </subcellularLocation>
</comment>
<dbReference type="InterPro" id="IPR003105">
    <property type="entry name" value="SRA_YDG"/>
</dbReference>
<dbReference type="InterPro" id="IPR001214">
    <property type="entry name" value="SET_dom"/>
</dbReference>
<dbReference type="PROSITE" id="PS51575">
    <property type="entry name" value="SAM_MT43_SUVAR39_2"/>
    <property type="match status" value="1"/>
</dbReference>
<reference evidence="15" key="1">
    <citation type="journal article" date="2017" name="Nat. Commun.">
        <title>The asparagus genome sheds light on the origin and evolution of a young Y chromosome.</title>
        <authorList>
            <person name="Harkess A."/>
            <person name="Zhou J."/>
            <person name="Xu C."/>
            <person name="Bowers J.E."/>
            <person name="Van der Hulst R."/>
            <person name="Ayyampalayam S."/>
            <person name="Mercati F."/>
            <person name="Riccardi P."/>
            <person name="McKain M.R."/>
            <person name="Kakrana A."/>
            <person name="Tang H."/>
            <person name="Ray J."/>
            <person name="Groenendijk J."/>
            <person name="Arikit S."/>
            <person name="Mathioni S.M."/>
            <person name="Nakano M."/>
            <person name="Shan H."/>
            <person name="Telgmann-Rauber A."/>
            <person name="Kanno A."/>
            <person name="Yue Z."/>
            <person name="Chen H."/>
            <person name="Li W."/>
            <person name="Chen Y."/>
            <person name="Xu X."/>
            <person name="Zhang Y."/>
            <person name="Luo S."/>
            <person name="Chen H."/>
            <person name="Gao J."/>
            <person name="Mao Z."/>
            <person name="Pires J.C."/>
            <person name="Luo M."/>
            <person name="Kudrna D."/>
            <person name="Wing R.A."/>
            <person name="Meyers B.C."/>
            <person name="Yi K."/>
            <person name="Kong H."/>
            <person name="Lavrijsen P."/>
            <person name="Sunseri F."/>
            <person name="Falavigna A."/>
            <person name="Ye Y."/>
            <person name="Leebens-Mack J.H."/>
            <person name="Chen G."/>
        </authorList>
    </citation>
    <scope>NUCLEOTIDE SEQUENCE [LARGE SCALE GENOMIC DNA]</scope>
    <source>
        <strain evidence="15">cv. DH0086</strain>
    </source>
</reference>
<dbReference type="GO" id="GO:0032259">
    <property type="term" value="P:methylation"/>
    <property type="evidence" value="ECO:0007669"/>
    <property type="project" value="UniProtKB-KW"/>
</dbReference>
<evidence type="ECO:0000256" key="4">
    <source>
        <dbReference type="ARBA" id="ARBA00022679"/>
    </source>
</evidence>
<dbReference type="GO" id="GO:0003690">
    <property type="term" value="F:double-stranded DNA binding"/>
    <property type="evidence" value="ECO:0007669"/>
    <property type="project" value="TreeGrafter"/>
</dbReference>
<evidence type="ECO:0000256" key="8">
    <source>
        <dbReference type="PROSITE-ProRule" id="PRU00358"/>
    </source>
</evidence>
<evidence type="ECO:0000313" key="14">
    <source>
        <dbReference type="EMBL" id="ONK78111.1"/>
    </source>
</evidence>
<name>A0A5P1FN48_ASPOF</name>
<feature type="domain" description="YDG" evidence="13">
    <location>
        <begin position="203"/>
        <end position="345"/>
    </location>
</feature>
<dbReference type="Gene3D" id="2.30.280.10">
    <property type="entry name" value="SRA-YDG"/>
    <property type="match status" value="1"/>
</dbReference>
<dbReference type="Gene3D" id="2.170.270.10">
    <property type="entry name" value="SET domain"/>
    <property type="match status" value="1"/>
</dbReference>
<keyword evidence="15" id="KW-1185">Reference proteome</keyword>
<feature type="domain" description="Pre-SET" evidence="11">
    <location>
        <begin position="420"/>
        <end position="481"/>
    </location>
</feature>
<evidence type="ECO:0000313" key="15">
    <source>
        <dbReference type="Proteomes" id="UP000243459"/>
    </source>
</evidence>
<feature type="region of interest" description="Disordered" evidence="9">
    <location>
        <begin position="62"/>
        <end position="135"/>
    </location>
</feature>
<dbReference type="PANTHER" id="PTHR45660">
    <property type="entry name" value="HISTONE-LYSINE N-METHYLTRANSFERASE SETMAR"/>
    <property type="match status" value="1"/>
</dbReference>
<dbReference type="Pfam" id="PF02182">
    <property type="entry name" value="SAD_SRA"/>
    <property type="match status" value="1"/>
</dbReference>
<evidence type="ECO:0000256" key="2">
    <source>
        <dbReference type="ARBA" id="ARBA00022454"/>
    </source>
</evidence>
<dbReference type="PROSITE" id="PS50280">
    <property type="entry name" value="SET"/>
    <property type="match status" value="1"/>
</dbReference>
<dbReference type="SMART" id="SM00468">
    <property type="entry name" value="PreSET"/>
    <property type="match status" value="1"/>
</dbReference>
<dbReference type="SUPFAM" id="SSF88697">
    <property type="entry name" value="PUA domain-like"/>
    <property type="match status" value="1"/>
</dbReference>
<dbReference type="InterPro" id="IPR003616">
    <property type="entry name" value="Post-SET_dom"/>
</dbReference>
<feature type="compositionally biased region" description="Polar residues" evidence="9">
    <location>
        <begin position="7"/>
        <end position="17"/>
    </location>
</feature>
<dbReference type="GO" id="GO:0008270">
    <property type="term" value="F:zinc ion binding"/>
    <property type="evidence" value="ECO:0007669"/>
    <property type="project" value="InterPro"/>
</dbReference>
<dbReference type="PROSITE" id="PS51015">
    <property type="entry name" value="YDG"/>
    <property type="match status" value="1"/>
</dbReference>
<evidence type="ECO:0000256" key="7">
    <source>
        <dbReference type="ARBA" id="ARBA00023242"/>
    </source>
</evidence>
<feature type="compositionally biased region" description="Polar residues" evidence="9">
    <location>
        <begin position="110"/>
        <end position="123"/>
    </location>
</feature>
<dbReference type="InterPro" id="IPR015947">
    <property type="entry name" value="PUA-like_sf"/>
</dbReference>
<dbReference type="SMART" id="SM00466">
    <property type="entry name" value="SRA"/>
    <property type="match status" value="1"/>
</dbReference>
<accession>A0A5P1FN48</accession>
<evidence type="ECO:0000256" key="1">
    <source>
        <dbReference type="ARBA" id="ARBA00004286"/>
    </source>
</evidence>
<keyword evidence="5" id="KW-0949">S-adenosyl-L-methionine</keyword>
<dbReference type="InterPro" id="IPR007728">
    <property type="entry name" value="Pre-SET_dom"/>
</dbReference>
<feature type="domain" description="Post-SET" evidence="12">
    <location>
        <begin position="638"/>
        <end position="654"/>
    </location>
</feature>
<feature type="region of interest" description="Disordered" evidence="9">
    <location>
        <begin position="1"/>
        <end position="21"/>
    </location>
</feature>
<sequence length="654" mass="72527">MERHQYPDSTPNSSTENVGLDVKPLRTLAPMFPSSYGLNVFSQSRTSPFIYISPSDYSSLPPGFTPPFPPFQAPQPGNARQPNSYPNGNSSFQTPSASAAEKKMKKQIHLGSNSVTDGSNSGCSMKPQKKKSRKALNIDSGLVPSLLDPRDSVEIVLMTFDALRRRLSQLDDGKEVKNQRPDLTAGTTLMSSDLRANRAKRIGSVPGIEIGDIFYFRIELCVVGLHAPIMAGIDYMTAQFENGDDTVAVSVVSSGGYENEETNTDALIYSGQGGNANVDQKLQRGNLALERSLHRGNVVRVVRSARDYSVPNGKIYFYDGLYKVESSWVEKGKSGFNVFKFKLLREPEQPPGLAIWKMTQQWKDNPTSRGRIILPDISSGAENVPVCLVNEVDDEKGPTHFRYSTTVEYLRPLNSMKPLEICRCASVCLPGDVHCTCAKLNGGNLPYSSNGTLVSRKPLIYECNMSCCCSSNCRNRVTQRGITHKLEVFKTRDRGWGLRSWDPIRTGTFICEYTGEVINKINLEDENADNDEYILQTIGFDEKAFKWNYGPELLGEPSADYSTESLGPLPIFISAKNMGNVSRFMNHSCSPNVFWQPVLYDHGDEGYPHIMFFAMKHIPPLTELTFDYGMGGGTGSRRTRKCLCGSPKCRGLFG</sequence>
<organism evidence="14 15">
    <name type="scientific">Asparagus officinalis</name>
    <name type="common">Garden asparagus</name>
    <dbReference type="NCBI Taxonomy" id="4686"/>
    <lineage>
        <taxon>Eukaryota</taxon>
        <taxon>Viridiplantae</taxon>
        <taxon>Streptophyta</taxon>
        <taxon>Embryophyta</taxon>
        <taxon>Tracheophyta</taxon>
        <taxon>Spermatophyta</taxon>
        <taxon>Magnoliopsida</taxon>
        <taxon>Liliopsida</taxon>
        <taxon>Asparagales</taxon>
        <taxon>Asparagaceae</taxon>
        <taxon>Asparagoideae</taxon>
        <taxon>Asparagus</taxon>
    </lineage>
</organism>
<feature type="domain" description="SET" evidence="10">
    <location>
        <begin position="484"/>
        <end position="629"/>
    </location>
</feature>
<evidence type="ECO:0000259" key="13">
    <source>
        <dbReference type="PROSITE" id="PS51015"/>
    </source>
</evidence>
<evidence type="ECO:0000259" key="12">
    <source>
        <dbReference type="PROSITE" id="PS50868"/>
    </source>
</evidence>
<dbReference type="GO" id="GO:0005694">
    <property type="term" value="C:chromosome"/>
    <property type="evidence" value="ECO:0007669"/>
    <property type="project" value="UniProtKB-SubCell"/>
</dbReference>
<dbReference type="GO" id="GO:0005634">
    <property type="term" value="C:nucleus"/>
    <property type="evidence" value="ECO:0007669"/>
    <property type="project" value="UniProtKB-SubCell"/>
</dbReference>
<evidence type="ECO:0000256" key="3">
    <source>
        <dbReference type="ARBA" id="ARBA00022603"/>
    </source>
</evidence>
<dbReference type="AlphaFoldDB" id="A0A5P1FN48"/>
<keyword evidence="4" id="KW-0808">Transferase</keyword>
<protein>
    <recommendedName>
        <fullName evidence="16">Histone-lysine N-methyltransferase</fullName>
    </recommendedName>
</protein>
<keyword evidence="6" id="KW-0156">Chromatin regulator</keyword>
<evidence type="ECO:0000256" key="5">
    <source>
        <dbReference type="ARBA" id="ARBA00022691"/>
    </source>
</evidence>
<dbReference type="SUPFAM" id="SSF82199">
    <property type="entry name" value="SET domain"/>
    <property type="match status" value="1"/>
</dbReference>
<dbReference type="GO" id="GO:0042054">
    <property type="term" value="F:histone methyltransferase activity"/>
    <property type="evidence" value="ECO:0007669"/>
    <property type="project" value="InterPro"/>
</dbReference>
<feature type="compositionally biased region" description="Polar residues" evidence="9">
    <location>
        <begin position="78"/>
        <end position="97"/>
    </location>
</feature>
<evidence type="ECO:0000256" key="6">
    <source>
        <dbReference type="ARBA" id="ARBA00022853"/>
    </source>
</evidence>
<dbReference type="Proteomes" id="UP000243459">
    <property type="component" value="Chromosome 2"/>
</dbReference>
<gene>
    <name evidence="14" type="ORF">A4U43_C02F14470</name>
</gene>
<evidence type="ECO:0008006" key="16">
    <source>
        <dbReference type="Google" id="ProtNLM"/>
    </source>
</evidence>
<keyword evidence="7 8" id="KW-0539">Nucleus</keyword>
<dbReference type="InterPro" id="IPR046341">
    <property type="entry name" value="SET_dom_sf"/>
</dbReference>
<dbReference type="Gramene" id="ONK78111">
    <property type="protein sequence ID" value="ONK78111"/>
    <property type="gene ID" value="A4U43_C02F14470"/>
</dbReference>
<dbReference type="InterPro" id="IPR051357">
    <property type="entry name" value="H3K9_HMTase_SUVAR3-9"/>
</dbReference>
<feature type="compositionally biased region" description="Pro residues" evidence="9">
    <location>
        <begin position="63"/>
        <end position="73"/>
    </location>
</feature>